<dbReference type="PANTHER" id="PTHR30329:SF21">
    <property type="entry name" value="LIPOPROTEIN YIAD-RELATED"/>
    <property type="match status" value="1"/>
</dbReference>
<protein>
    <submittedName>
        <fullName evidence="4">OmpA family protein</fullName>
    </submittedName>
</protein>
<dbReference type="Gene3D" id="3.30.1330.60">
    <property type="entry name" value="OmpA-like domain"/>
    <property type="match status" value="1"/>
</dbReference>
<dbReference type="GO" id="GO:0016020">
    <property type="term" value="C:membrane"/>
    <property type="evidence" value="ECO:0007669"/>
    <property type="project" value="UniProtKB-UniRule"/>
</dbReference>
<organism evidence="4 5">
    <name type="scientific">Propylenella binzhouense</name>
    <dbReference type="NCBI Taxonomy" id="2555902"/>
    <lineage>
        <taxon>Bacteria</taxon>
        <taxon>Pseudomonadati</taxon>
        <taxon>Pseudomonadota</taxon>
        <taxon>Alphaproteobacteria</taxon>
        <taxon>Hyphomicrobiales</taxon>
        <taxon>Propylenellaceae</taxon>
        <taxon>Propylenella</taxon>
    </lineage>
</organism>
<dbReference type="InterPro" id="IPR050330">
    <property type="entry name" value="Bact_OuterMem_StrucFunc"/>
</dbReference>
<keyword evidence="1" id="KW-0472">Membrane</keyword>
<feature type="domain" description="OmpA-like" evidence="3">
    <location>
        <begin position="188"/>
        <end position="313"/>
    </location>
</feature>
<proteinExistence type="predicted"/>
<evidence type="ECO:0000313" key="4">
    <source>
        <dbReference type="EMBL" id="MYZ50131.1"/>
    </source>
</evidence>
<feature type="compositionally biased region" description="Gly residues" evidence="2">
    <location>
        <begin position="1"/>
        <end position="18"/>
    </location>
</feature>
<evidence type="ECO:0000256" key="2">
    <source>
        <dbReference type="SAM" id="MobiDB-lite"/>
    </source>
</evidence>
<evidence type="ECO:0000313" key="5">
    <source>
        <dbReference type="Proteomes" id="UP000773614"/>
    </source>
</evidence>
<name>A0A964T7T5_9HYPH</name>
<evidence type="ECO:0000256" key="1">
    <source>
        <dbReference type="PROSITE-ProRule" id="PRU00473"/>
    </source>
</evidence>
<comment type="caution">
    <text evidence="4">The sequence shown here is derived from an EMBL/GenBank/DDBJ whole genome shotgun (WGS) entry which is preliminary data.</text>
</comment>
<dbReference type="InterPro" id="IPR036737">
    <property type="entry name" value="OmpA-like_sf"/>
</dbReference>
<keyword evidence="5" id="KW-1185">Reference proteome</keyword>
<accession>A0A964T7T5</accession>
<dbReference type="PANTHER" id="PTHR30329">
    <property type="entry name" value="STATOR ELEMENT OF FLAGELLAR MOTOR COMPLEX"/>
    <property type="match status" value="1"/>
</dbReference>
<evidence type="ECO:0000259" key="3">
    <source>
        <dbReference type="PROSITE" id="PS51123"/>
    </source>
</evidence>
<dbReference type="AlphaFoldDB" id="A0A964T7T5"/>
<dbReference type="Pfam" id="PF00691">
    <property type="entry name" value="OmpA"/>
    <property type="match status" value="1"/>
</dbReference>
<feature type="region of interest" description="Disordered" evidence="2">
    <location>
        <begin position="1"/>
        <end position="32"/>
    </location>
</feature>
<dbReference type="InterPro" id="IPR006665">
    <property type="entry name" value="OmpA-like"/>
</dbReference>
<dbReference type="SUPFAM" id="SSF103088">
    <property type="entry name" value="OmpA-like"/>
    <property type="match status" value="1"/>
</dbReference>
<sequence>MGPGQGAPGAAQGGGQGPGRAELPQNVRIPPQANVVSRQGDRVIVEQGDRVMVRKNDIARLGFRARNIIERPRDNGMYEVTVVLADGSQVVTIYNSWGDIVYRVRILPNRREVVLVNALYAPTYVERDPGYYDATLPPLVVPIPQDQYIVETDWASPADIRAALIAPPVEPINQVYSVDEVRENVRLRDMVPRVDIDTITFEFGSADIGPSQIANLGAIGMAIQDIIRQNPSEVYLIEGHTDAVGSDEDNLVLSDRRAESVALALSSNWQIPAENLVTQGYGEQYLKVQTDGPEEQNRRVTVRRITPLVQSDQQGQQPMQQPQ</sequence>
<dbReference type="OrthoDB" id="9792021at2"/>
<dbReference type="CDD" id="cd07185">
    <property type="entry name" value="OmpA_C-like"/>
    <property type="match status" value="1"/>
</dbReference>
<dbReference type="Proteomes" id="UP000773614">
    <property type="component" value="Unassembled WGS sequence"/>
</dbReference>
<dbReference type="PROSITE" id="PS51123">
    <property type="entry name" value="OMPA_2"/>
    <property type="match status" value="1"/>
</dbReference>
<dbReference type="EMBL" id="SPKJ01000125">
    <property type="protein sequence ID" value="MYZ50131.1"/>
    <property type="molecule type" value="Genomic_DNA"/>
</dbReference>
<gene>
    <name evidence="4" type="ORF">E4O86_20705</name>
</gene>
<reference evidence="4" key="1">
    <citation type="submission" date="2019-03" db="EMBL/GenBank/DDBJ databases">
        <title>Afifella sp. nov., isolated from activated sludge.</title>
        <authorList>
            <person name="Li Q."/>
            <person name="Liu Y."/>
        </authorList>
    </citation>
    <scope>NUCLEOTIDE SEQUENCE</scope>
    <source>
        <strain evidence="4">L72</strain>
    </source>
</reference>